<sequence>MDDDLTLSQQDQLEARIAEITGGLEITADHDTTPDLATIQVSDFAAVREAVAVLLLATENPNQTLWEHLVEYIPTNHQSDPSLIEAESIFSEPLTGDPTRVAGFFQRNGPLKEALNKARQALVPTQKAVLLSISF</sequence>
<organism evidence="1 2">
    <name type="scientific">Candidatus Roizmanbacteria bacterium RIFCSPLOWO2_01_FULL_38_11</name>
    <dbReference type="NCBI Taxonomy" id="1802060"/>
    <lineage>
        <taxon>Bacteria</taxon>
        <taxon>Candidatus Roizmaniibacteriota</taxon>
    </lineage>
</organism>
<comment type="caution">
    <text evidence="1">The sequence shown here is derived from an EMBL/GenBank/DDBJ whole genome shotgun (WGS) entry which is preliminary data.</text>
</comment>
<gene>
    <name evidence="1" type="ORF">A2957_01880</name>
</gene>
<name>A0A1F7IKH6_9BACT</name>
<evidence type="ECO:0000313" key="2">
    <source>
        <dbReference type="Proteomes" id="UP000179072"/>
    </source>
</evidence>
<dbReference type="AlphaFoldDB" id="A0A1F7IKH6"/>
<accession>A0A1F7IKH6</accession>
<evidence type="ECO:0000313" key="1">
    <source>
        <dbReference type="EMBL" id="OGK43845.1"/>
    </source>
</evidence>
<proteinExistence type="predicted"/>
<protein>
    <submittedName>
        <fullName evidence="1">Uncharacterized protein</fullName>
    </submittedName>
</protein>
<reference evidence="1 2" key="1">
    <citation type="journal article" date="2016" name="Nat. Commun.">
        <title>Thousands of microbial genomes shed light on interconnected biogeochemical processes in an aquifer system.</title>
        <authorList>
            <person name="Anantharaman K."/>
            <person name="Brown C.T."/>
            <person name="Hug L.A."/>
            <person name="Sharon I."/>
            <person name="Castelle C.J."/>
            <person name="Probst A.J."/>
            <person name="Thomas B.C."/>
            <person name="Singh A."/>
            <person name="Wilkins M.J."/>
            <person name="Karaoz U."/>
            <person name="Brodie E.L."/>
            <person name="Williams K.H."/>
            <person name="Hubbard S.S."/>
            <person name="Banfield J.F."/>
        </authorList>
    </citation>
    <scope>NUCLEOTIDE SEQUENCE [LARGE SCALE GENOMIC DNA]</scope>
</reference>
<dbReference type="Proteomes" id="UP000179072">
    <property type="component" value="Unassembled WGS sequence"/>
</dbReference>
<dbReference type="EMBL" id="MGAK01000029">
    <property type="protein sequence ID" value="OGK43845.1"/>
    <property type="molecule type" value="Genomic_DNA"/>
</dbReference>